<evidence type="ECO:0000313" key="3">
    <source>
        <dbReference type="EMBL" id="TPX35162.1"/>
    </source>
</evidence>
<feature type="compositionally biased region" description="Basic and acidic residues" evidence="2">
    <location>
        <begin position="978"/>
        <end position="989"/>
    </location>
</feature>
<reference evidence="5 6" key="1">
    <citation type="journal article" date="2019" name="Sci. Rep.">
        <title>Comparative genomics of chytrid fungi reveal insights into the obligate biotrophic and pathogenic lifestyle of Synchytrium endobioticum.</title>
        <authorList>
            <person name="van de Vossenberg B.T.L.H."/>
            <person name="Warris S."/>
            <person name="Nguyen H.D.T."/>
            <person name="van Gent-Pelzer M.P.E."/>
            <person name="Joly D.L."/>
            <person name="van de Geest H.C."/>
            <person name="Bonants P.J.M."/>
            <person name="Smith D.S."/>
            <person name="Levesque C.A."/>
            <person name="van der Lee T.A.J."/>
        </authorList>
    </citation>
    <scope>NUCLEOTIDE SEQUENCE [LARGE SCALE GENOMIC DNA]</scope>
    <source>
        <strain evidence="4 6">LEV6574</strain>
        <strain evidence="3 5">MB42</strain>
    </source>
</reference>
<dbReference type="OrthoDB" id="2141767at2759"/>
<feature type="compositionally biased region" description="Pro residues" evidence="2">
    <location>
        <begin position="140"/>
        <end position="152"/>
    </location>
</feature>
<proteinExistence type="predicted"/>
<evidence type="ECO:0000256" key="1">
    <source>
        <dbReference type="SAM" id="Coils"/>
    </source>
</evidence>
<evidence type="ECO:0000313" key="6">
    <source>
        <dbReference type="Proteomes" id="UP000320475"/>
    </source>
</evidence>
<dbReference type="Proteomes" id="UP000317494">
    <property type="component" value="Unassembled WGS sequence"/>
</dbReference>
<dbReference type="AlphaFoldDB" id="A0A507C6A5"/>
<protein>
    <submittedName>
        <fullName evidence="3">Uncharacterized protein</fullName>
    </submittedName>
</protein>
<feature type="coiled-coil region" evidence="1">
    <location>
        <begin position="555"/>
        <end position="582"/>
    </location>
</feature>
<evidence type="ECO:0000313" key="5">
    <source>
        <dbReference type="Proteomes" id="UP000317494"/>
    </source>
</evidence>
<feature type="region of interest" description="Disordered" evidence="2">
    <location>
        <begin position="1157"/>
        <end position="1201"/>
    </location>
</feature>
<evidence type="ECO:0000256" key="2">
    <source>
        <dbReference type="SAM" id="MobiDB-lite"/>
    </source>
</evidence>
<accession>A0A507C6A5</accession>
<dbReference type="VEuPathDB" id="FungiDB:SeMB42_g07222"/>
<keyword evidence="5" id="KW-1185">Reference proteome</keyword>
<feature type="region of interest" description="Disordered" evidence="2">
    <location>
        <begin position="936"/>
        <end position="996"/>
    </location>
</feature>
<evidence type="ECO:0000313" key="4">
    <source>
        <dbReference type="EMBL" id="TPX44281.1"/>
    </source>
</evidence>
<feature type="coiled-coil region" evidence="1">
    <location>
        <begin position="369"/>
        <end position="430"/>
    </location>
</feature>
<organism evidence="3 5">
    <name type="scientific">Synchytrium endobioticum</name>
    <dbReference type="NCBI Taxonomy" id="286115"/>
    <lineage>
        <taxon>Eukaryota</taxon>
        <taxon>Fungi</taxon>
        <taxon>Fungi incertae sedis</taxon>
        <taxon>Chytridiomycota</taxon>
        <taxon>Chytridiomycota incertae sedis</taxon>
        <taxon>Chytridiomycetes</taxon>
        <taxon>Synchytriales</taxon>
        <taxon>Synchytriaceae</taxon>
        <taxon>Synchytrium</taxon>
    </lineage>
</organism>
<feature type="compositionally biased region" description="Pro residues" evidence="2">
    <location>
        <begin position="79"/>
        <end position="99"/>
    </location>
</feature>
<keyword evidence="1" id="KW-0175">Coiled coil</keyword>
<dbReference type="EMBL" id="QEAM01000189">
    <property type="protein sequence ID" value="TPX44281.1"/>
    <property type="molecule type" value="Genomic_DNA"/>
</dbReference>
<dbReference type="EMBL" id="QEAN01000481">
    <property type="protein sequence ID" value="TPX35162.1"/>
    <property type="molecule type" value="Genomic_DNA"/>
</dbReference>
<feature type="coiled-coil region" evidence="1">
    <location>
        <begin position="689"/>
        <end position="716"/>
    </location>
</feature>
<feature type="coiled-coil region" evidence="1">
    <location>
        <begin position="768"/>
        <end position="795"/>
    </location>
</feature>
<feature type="region of interest" description="Disordered" evidence="2">
    <location>
        <begin position="18"/>
        <end position="64"/>
    </location>
</feature>
<dbReference type="Proteomes" id="UP000320475">
    <property type="component" value="Unassembled WGS sequence"/>
</dbReference>
<feature type="region of interest" description="Disordered" evidence="2">
    <location>
        <begin position="128"/>
        <end position="198"/>
    </location>
</feature>
<feature type="coiled-coil region" evidence="1">
    <location>
        <begin position="236"/>
        <end position="274"/>
    </location>
</feature>
<gene>
    <name evidence="4" type="ORF">SeLEV6574_g04589</name>
    <name evidence="3" type="ORF">SeMB42_g07222</name>
</gene>
<feature type="compositionally biased region" description="Low complexity" evidence="2">
    <location>
        <begin position="29"/>
        <end position="50"/>
    </location>
</feature>
<sequence length="1214" mass="132243">MPATAEEREAKVKLARRKLKKFQAARSHATTAETSPLSSTSPAPLLPPDLSARDPSTKTMNPVPSADLLYGGFVDSYYAPPPPPPPLMPPPPIMPPLPTPTKQLIHHQKTPSTDDLALIIRSYQAVNSQTPSDLAQPEISIPPLPSRHPSPTPSNSLINNVTTQTHVHSHTSIRDIHAPSPTKVQPLPSPEPSPVPHDNTLIALRARIAVLESHLDAAHAKVDRSNVITTDARRRLAETELALSAANHNIQIQKEKLSRDVAESRKVMEAALAERVETTKDLEDAKVARETFRKKVILLQKMLDEEMSKTSKARSREADTHLNAALEARQEAEATLQRAQHDSFVQADALRIQGAQAVAALKNDVMEEWARATRAREEAENLIEEIKSERRQTSLDSNQVAYSHQHNETLKALEAKLEERQKALESAEAALIERQNAVGLVAENAEKELNAALEKSNLALPYRAQNDAMLLQQRADAEMMLAVQRQQEVETERSVVITAAEQERLQLQADPSALRERELVASELEARMRSINSLEDDTPLIAHSRKASLVDDANTINIAAALRDIEAEKNALERERAALDLRETHVAAREQQLVELSGITEIGGHPSTWVSSPTTQGPHSKLILPPRPASPQPPNPMSLGVEAELQTELPVLRHPAERAELALKQSYKPTIRGDPSNCDQVTEPIKDNCADFERTIKHLRIAIRRLTETLDAERRSRLHAANTLCTAANENMSPTTLTGFGDFSPISPNSQPLPLFTGMSFKDIDKRMARLEEASQLVKNRMDGLEAAVQSLKTNNTDRCNSASSVKGNVDAPSSSVKSNHTVVAKDRKWTPEEAKLLHQAAQVELSKADVEQLAKDKTGYDLLNVIVALTSANQSLSAKLSTLTAIASRNTSPARSIFNELLNTAPSVRKSLSSPSHRDSALSFVPINIGSADDLPSKSSKGAMEPSEAVNTKSPPRTVEVAVGHSPRGGASPVRKRSVEADREETSPDRATNGFLKESSPIRISCPRNTITASMSYISGLANGGDDTASPSNNKTAILDDANSTLGITHLSLPLDLGSKTVDSTNTIEDEPTPRQSRVVTPKASVVNPLLGAPRQVNRTEGKEWGGSPPTLDVVLPASSSLKKKRLSDFGSIGAGKSHTDFTTGFSEATRKILLGDNNRETSNRSSSTKYATKSVRATGATISTPKSKLNGGDEKQNVRQLIRERLREKERS</sequence>
<feature type="region of interest" description="Disordered" evidence="2">
    <location>
        <begin position="796"/>
        <end position="820"/>
    </location>
</feature>
<feature type="region of interest" description="Disordered" evidence="2">
    <location>
        <begin position="79"/>
        <end position="108"/>
    </location>
</feature>
<name>A0A507C6A5_9FUNG</name>
<comment type="caution">
    <text evidence="3">The sequence shown here is derived from an EMBL/GenBank/DDBJ whole genome shotgun (WGS) entry which is preliminary data.</text>
</comment>